<dbReference type="InterPro" id="IPR012347">
    <property type="entry name" value="Ferritin-like"/>
</dbReference>
<evidence type="ECO:0000256" key="3">
    <source>
        <dbReference type="ARBA" id="ARBA00022723"/>
    </source>
</evidence>
<proteinExistence type="inferred from homology"/>
<comment type="catalytic activity">
    <reaction evidence="7">
        <text>4 Fe(2+) + O2 + 4 H(+) = 4 Fe(3+) + 2 H2O</text>
        <dbReference type="Rhea" id="RHEA:11148"/>
        <dbReference type="ChEBI" id="CHEBI:15377"/>
        <dbReference type="ChEBI" id="CHEBI:15378"/>
        <dbReference type="ChEBI" id="CHEBI:15379"/>
        <dbReference type="ChEBI" id="CHEBI:29033"/>
        <dbReference type="ChEBI" id="CHEBI:29034"/>
        <dbReference type="EC" id="1.16.3.1"/>
    </reaction>
</comment>
<evidence type="ECO:0000256" key="1">
    <source>
        <dbReference type="ARBA" id="ARBA00007513"/>
    </source>
</evidence>
<comment type="function">
    <text evidence="8">Stores iron in a soluble, non-toxic, readily available form. Important for iron homeostasis. Iron is taken up in the ferrous form and deposited as ferric hydroxides after oxidation.</text>
</comment>
<evidence type="ECO:0000259" key="9">
    <source>
        <dbReference type="PROSITE" id="PS50905"/>
    </source>
</evidence>
<name>A0ABQ7TMS3_PHRPL</name>
<keyword evidence="4" id="KW-0560">Oxidoreductase</keyword>
<gene>
    <name evidence="10" type="ORF">JD844_005209</name>
</gene>
<dbReference type="InterPro" id="IPR001519">
    <property type="entry name" value="Ferritin"/>
</dbReference>
<dbReference type="InterPro" id="IPR009078">
    <property type="entry name" value="Ferritin-like_SF"/>
</dbReference>
<dbReference type="InterPro" id="IPR009040">
    <property type="entry name" value="Ferritin-like_diiron"/>
</dbReference>
<organism evidence="10 11">
    <name type="scientific">Phrynosoma platyrhinos</name>
    <name type="common">Desert horned lizard</name>
    <dbReference type="NCBI Taxonomy" id="52577"/>
    <lineage>
        <taxon>Eukaryota</taxon>
        <taxon>Metazoa</taxon>
        <taxon>Chordata</taxon>
        <taxon>Craniata</taxon>
        <taxon>Vertebrata</taxon>
        <taxon>Euteleostomi</taxon>
        <taxon>Lepidosauria</taxon>
        <taxon>Squamata</taxon>
        <taxon>Bifurcata</taxon>
        <taxon>Unidentata</taxon>
        <taxon>Episquamata</taxon>
        <taxon>Toxicofera</taxon>
        <taxon>Iguania</taxon>
        <taxon>Phrynosomatidae</taxon>
        <taxon>Phrynosomatinae</taxon>
        <taxon>Phrynosoma</taxon>
    </lineage>
</organism>
<dbReference type="PANTHER" id="PTHR11431:SF54">
    <property type="entry name" value="FERRITIN"/>
    <property type="match status" value="1"/>
</dbReference>
<evidence type="ECO:0000313" key="10">
    <source>
        <dbReference type="EMBL" id="KAH0631107.1"/>
    </source>
</evidence>
<comment type="function">
    <text evidence="6">Stores iron in a soluble, non-toxic, readily available form. Important for iron homeostasis. Has ferroxidase activity. Iron is taken up in the ferrous form and deposited as ferric hydroxides after oxidation.</text>
</comment>
<comment type="caution">
    <text evidence="10">The sequence shown here is derived from an EMBL/GenBank/DDBJ whole genome shotgun (WGS) entry which is preliminary data.</text>
</comment>
<dbReference type="Pfam" id="PF00210">
    <property type="entry name" value="Ferritin"/>
    <property type="match status" value="1"/>
</dbReference>
<evidence type="ECO:0000256" key="6">
    <source>
        <dbReference type="ARBA" id="ARBA00025111"/>
    </source>
</evidence>
<protein>
    <recommendedName>
        <fullName evidence="8">Ferritin</fullName>
    </recommendedName>
</protein>
<keyword evidence="11" id="KW-1185">Reference proteome</keyword>
<evidence type="ECO:0000313" key="11">
    <source>
        <dbReference type="Proteomes" id="UP000826234"/>
    </source>
</evidence>
<evidence type="ECO:0000256" key="2">
    <source>
        <dbReference type="ARBA" id="ARBA00022434"/>
    </source>
</evidence>
<comment type="similarity">
    <text evidence="1 8">Belongs to the ferritin family.</text>
</comment>
<keyword evidence="3 8" id="KW-0479">Metal-binding</keyword>
<evidence type="ECO:0000256" key="8">
    <source>
        <dbReference type="RuleBase" id="RU361145"/>
    </source>
</evidence>
<evidence type="ECO:0000256" key="4">
    <source>
        <dbReference type="ARBA" id="ARBA00023002"/>
    </source>
</evidence>
<dbReference type="EMBL" id="JAIPUX010000035">
    <property type="protein sequence ID" value="KAH0631107.1"/>
    <property type="molecule type" value="Genomic_DNA"/>
</dbReference>
<dbReference type="PROSITE" id="PS50905">
    <property type="entry name" value="FERRITIN_LIKE"/>
    <property type="match status" value="1"/>
</dbReference>
<keyword evidence="5 8" id="KW-0408">Iron</keyword>
<dbReference type="Proteomes" id="UP000826234">
    <property type="component" value="Unassembled WGS sequence"/>
</dbReference>
<evidence type="ECO:0000256" key="5">
    <source>
        <dbReference type="ARBA" id="ARBA00023004"/>
    </source>
</evidence>
<reference evidence="10 11" key="1">
    <citation type="journal article" date="2022" name="Gigascience">
        <title>A chromosome-level genome assembly and annotation of the desert horned lizard, Phrynosoma platyrhinos, provides insight into chromosomal rearrangements among reptiles.</title>
        <authorList>
            <person name="Koochekian N."/>
            <person name="Ascanio A."/>
            <person name="Farleigh K."/>
            <person name="Card D.C."/>
            <person name="Schield D.R."/>
            <person name="Castoe T.A."/>
            <person name="Jezkova T."/>
        </authorList>
    </citation>
    <scope>NUCLEOTIDE SEQUENCE [LARGE SCALE GENOMIC DNA]</scope>
    <source>
        <strain evidence="10">NK-2021</strain>
    </source>
</reference>
<dbReference type="InterPro" id="IPR008331">
    <property type="entry name" value="Ferritin_DPS_dom"/>
</dbReference>
<accession>A0ABQ7TMS3</accession>
<dbReference type="PANTHER" id="PTHR11431">
    <property type="entry name" value="FERRITIN"/>
    <property type="match status" value="1"/>
</dbReference>
<keyword evidence="2 8" id="KW-0409">Iron storage</keyword>
<sequence>MDPQVNQNYSVDCEAAVNCMVTLELYASYTYLSMSYYFNRDDVALKHVAAFFNKESLKKRGDAEKLLKYQNERGGCIILQDVQKPEKDEWENSLEAFQSALKLEEILNQALLDLHKLALQKVDPHMCDFLKSFLEDEVKTIKQLGDHISNLQRLEVPQNGIGEHLFDKHTLGDSR</sequence>
<evidence type="ECO:0000256" key="7">
    <source>
        <dbReference type="ARBA" id="ARBA00047990"/>
    </source>
</evidence>
<feature type="domain" description="Ferritin-like diiron" evidence="9">
    <location>
        <begin position="7"/>
        <end position="155"/>
    </location>
</feature>
<dbReference type="Gene3D" id="1.20.1260.10">
    <property type="match status" value="1"/>
</dbReference>
<dbReference type="CDD" id="cd01056">
    <property type="entry name" value="Euk_Ferritin"/>
    <property type="match status" value="1"/>
</dbReference>
<dbReference type="SUPFAM" id="SSF47240">
    <property type="entry name" value="Ferritin-like"/>
    <property type="match status" value="1"/>
</dbReference>